<reference evidence="5 6" key="1">
    <citation type="submission" date="2016-11" db="EMBL/GenBank/DDBJ databases">
        <authorList>
            <person name="Jaros S."/>
            <person name="Januszkiewicz K."/>
            <person name="Wedrychowicz H."/>
        </authorList>
    </citation>
    <scope>NUCLEOTIDE SEQUENCE [LARGE SCALE GENOMIC DNA]</scope>
    <source>
        <strain evidence="5 6">DSM 44666</strain>
    </source>
</reference>
<feature type="domain" description="Solute-binding protein family 3/N-terminal" evidence="3">
    <location>
        <begin position="32"/>
        <end position="255"/>
    </location>
</feature>
<dbReference type="InterPro" id="IPR001320">
    <property type="entry name" value="Iontro_rcpt_C"/>
</dbReference>
<accession>A0A1M4SMK6</accession>
<dbReference type="EMBL" id="FQVL01000001">
    <property type="protein sequence ID" value="SHE33382.1"/>
    <property type="molecule type" value="Genomic_DNA"/>
</dbReference>
<gene>
    <name evidence="5" type="ORF">SAMN05444392_10146</name>
</gene>
<dbReference type="PANTHER" id="PTHR35936">
    <property type="entry name" value="MEMBRANE-BOUND LYTIC MUREIN TRANSGLYCOSYLASE F"/>
    <property type="match status" value="1"/>
</dbReference>
<dbReference type="GO" id="GO:0016020">
    <property type="term" value="C:membrane"/>
    <property type="evidence" value="ECO:0007669"/>
    <property type="project" value="InterPro"/>
</dbReference>
<evidence type="ECO:0000256" key="1">
    <source>
        <dbReference type="ARBA" id="ARBA00022729"/>
    </source>
</evidence>
<keyword evidence="1 2" id="KW-0732">Signal</keyword>
<dbReference type="AlphaFoldDB" id="A0A1M4SMK6"/>
<dbReference type="PROSITE" id="PS51257">
    <property type="entry name" value="PROKAR_LIPOPROTEIN"/>
    <property type="match status" value="1"/>
</dbReference>
<organism evidence="5 6">
    <name type="scientific">Seinonella peptonophila</name>
    <dbReference type="NCBI Taxonomy" id="112248"/>
    <lineage>
        <taxon>Bacteria</taxon>
        <taxon>Bacillati</taxon>
        <taxon>Bacillota</taxon>
        <taxon>Bacilli</taxon>
        <taxon>Bacillales</taxon>
        <taxon>Thermoactinomycetaceae</taxon>
        <taxon>Seinonella</taxon>
    </lineage>
</organism>
<protein>
    <submittedName>
        <fullName evidence="5">Amino acid ABC transporter substrate-binding protein, PAAT family</fullName>
    </submittedName>
</protein>
<sequence>MKKFLIAILAVVSIVALTACGGGQTGGSSGQTLKVASTPTGPPYTFLNTETNKIDGIMVDIVNELGKRIGQKIEIKPMQFSTLISSVKERKVDAIAAGMIMTDERKKEVAFTKPVFGFGEGLVVQKGDNKTKTIDDLKGKVVGVQLGTTYKDFVEKKGVAKELKVYKAIGEMLKDLDNKRLDAVIADGPVITYLKQQNPNFKIQVVEEYKPSVVGETGIGLAKGNTKLLEKLNKAIDEMKKDGSFQQIYKKWGVKWE</sequence>
<dbReference type="SUPFAM" id="SSF53850">
    <property type="entry name" value="Periplasmic binding protein-like II"/>
    <property type="match status" value="1"/>
</dbReference>
<dbReference type="SMART" id="SM00079">
    <property type="entry name" value="PBPe"/>
    <property type="match status" value="1"/>
</dbReference>
<dbReference type="InterPro" id="IPR001638">
    <property type="entry name" value="Solute-binding_3/MltF_N"/>
</dbReference>
<keyword evidence="6" id="KW-1185">Reference proteome</keyword>
<dbReference type="OrthoDB" id="115856at2"/>
<dbReference type="SMART" id="SM00062">
    <property type="entry name" value="PBPb"/>
    <property type="match status" value="1"/>
</dbReference>
<evidence type="ECO:0000313" key="6">
    <source>
        <dbReference type="Proteomes" id="UP000184476"/>
    </source>
</evidence>
<feature type="domain" description="Ionotropic glutamate receptor C-terminal" evidence="4">
    <location>
        <begin position="32"/>
        <end position="255"/>
    </location>
</feature>
<evidence type="ECO:0000313" key="5">
    <source>
        <dbReference type="EMBL" id="SHE33382.1"/>
    </source>
</evidence>
<feature type="chain" id="PRO_5038959692" evidence="2">
    <location>
        <begin position="22"/>
        <end position="257"/>
    </location>
</feature>
<dbReference type="GO" id="GO:0015276">
    <property type="term" value="F:ligand-gated monoatomic ion channel activity"/>
    <property type="evidence" value="ECO:0007669"/>
    <property type="project" value="InterPro"/>
</dbReference>
<feature type="signal peptide" evidence="2">
    <location>
        <begin position="1"/>
        <end position="21"/>
    </location>
</feature>
<dbReference type="Pfam" id="PF00497">
    <property type="entry name" value="SBP_bac_3"/>
    <property type="match status" value="1"/>
</dbReference>
<dbReference type="Proteomes" id="UP000184476">
    <property type="component" value="Unassembled WGS sequence"/>
</dbReference>
<dbReference type="Gene3D" id="3.40.190.10">
    <property type="entry name" value="Periplasmic binding protein-like II"/>
    <property type="match status" value="2"/>
</dbReference>
<dbReference type="CDD" id="cd13530">
    <property type="entry name" value="PBP2_peptides_like"/>
    <property type="match status" value="1"/>
</dbReference>
<proteinExistence type="predicted"/>
<dbReference type="STRING" id="112248.SAMN05444392_10146"/>
<evidence type="ECO:0000259" key="3">
    <source>
        <dbReference type="SMART" id="SM00062"/>
    </source>
</evidence>
<evidence type="ECO:0000259" key="4">
    <source>
        <dbReference type="SMART" id="SM00079"/>
    </source>
</evidence>
<name>A0A1M4SMK6_9BACL</name>
<dbReference type="PANTHER" id="PTHR35936:SF17">
    <property type="entry name" value="ARGININE-BINDING EXTRACELLULAR PROTEIN ARTP"/>
    <property type="match status" value="1"/>
</dbReference>
<dbReference type="RefSeq" id="WP_073150095.1">
    <property type="nucleotide sequence ID" value="NZ_FQVL01000001.1"/>
</dbReference>
<evidence type="ECO:0000256" key="2">
    <source>
        <dbReference type="SAM" id="SignalP"/>
    </source>
</evidence>